<proteinExistence type="predicted"/>
<feature type="region of interest" description="Disordered" evidence="1">
    <location>
        <begin position="162"/>
        <end position="182"/>
    </location>
</feature>
<name>A0A644VBL0_9ZZZZ</name>
<organism evidence="2">
    <name type="scientific">bioreactor metagenome</name>
    <dbReference type="NCBI Taxonomy" id="1076179"/>
    <lineage>
        <taxon>unclassified sequences</taxon>
        <taxon>metagenomes</taxon>
        <taxon>ecological metagenomes</taxon>
    </lineage>
</organism>
<feature type="compositionally biased region" description="Basic and acidic residues" evidence="1">
    <location>
        <begin position="1"/>
        <end position="21"/>
    </location>
</feature>
<dbReference type="EMBL" id="VSSQ01000264">
    <property type="protein sequence ID" value="MPL88729.1"/>
    <property type="molecule type" value="Genomic_DNA"/>
</dbReference>
<feature type="compositionally biased region" description="Basic and acidic residues" evidence="1">
    <location>
        <begin position="118"/>
        <end position="143"/>
    </location>
</feature>
<gene>
    <name evidence="2" type="ORF">SDC9_34756</name>
</gene>
<evidence type="ECO:0000256" key="1">
    <source>
        <dbReference type="SAM" id="MobiDB-lite"/>
    </source>
</evidence>
<dbReference type="AlphaFoldDB" id="A0A644VBL0"/>
<sequence length="224" mass="24974">MDQFREREPHQQQRDRQDVQRQHSFIGKAVMGEGEEAGDEGQHRHDQTRIVVEGRDVAQHRVHDAPAQKPQQHAERDPRDGDDDAVRQRRPAEAQQPLEEHHMDLEEQQHDEEAEMPDPARDILERHPPLEHRGGDEAAEHGAKAVPGKVIVAVARQRRVAVQQKQAERAPDHADDEDEGGALKRGTACEIKKGHQLVSFCPASATGGASNGPALPFSCILRPA</sequence>
<feature type="compositionally biased region" description="Basic and acidic residues" evidence="1">
    <location>
        <begin position="40"/>
        <end position="108"/>
    </location>
</feature>
<evidence type="ECO:0000313" key="2">
    <source>
        <dbReference type="EMBL" id="MPL88729.1"/>
    </source>
</evidence>
<accession>A0A644VBL0</accession>
<reference evidence="2" key="1">
    <citation type="submission" date="2019-08" db="EMBL/GenBank/DDBJ databases">
        <authorList>
            <person name="Kucharzyk K."/>
            <person name="Murdoch R.W."/>
            <person name="Higgins S."/>
            <person name="Loffler F."/>
        </authorList>
    </citation>
    <scope>NUCLEOTIDE SEQUENCE</scope>
</reference>
<comment type="caution">
    <text evidence="2">The sequence shown here is derived from an EMBL/GenBank/DDBJ whole genome shotgun (WGS) entry which is preliminary data.</text>
</comment>
<feature type="region of interest" description="Disordered" evidence="1">
    <location>
        <begin position="1"/>
        <end position="145"/>
    </location>
</feature>
<protein>
    <submittedName>
        <fullName evidence="2">Uncharacterized protein</fullName>
    </submittedName>
</protein>